<gene>
    <name evidence="4" type="primary">ssb</name>
    <name evidence="4" type="ORF">20A_00025</name>
</gene>
<evidence type="ECO:0000256" key="1">
    <source>
        <dbReference type="ARBA" id="ARBA00023125"/>
    </source>
</evidence>
<dbReference type="NCBIfam" id="TIGR00621">
    <property type="entry name" value="ssb"/>
    <property type="match status" value="1"/>
</dbReference>
<accession>A0A7G5B851</accession>
<dbReference type="Gene3D" id="2.40.50.140">
    <property type="entry name" value="Nucleic acid-binding proteins"/>
    <property type="match status" value="1"/>
</dbReference>
<evidence type="ECO:0000256" key="3">
    <source>
        <dbReference type="SAM" id="MobiDB-lite"/>
    </source>
</evidence>
<dbReference type="GO" id="GO:0003697">
    <property type="term" value="F:single-stranded DNA binding"/>
    <property type="evidence" value="ECO:0007669"/>
    <property type="project" value="InterPro"/>
</dbReference>
<keyword evidence="1 2" id="KW-0238">DNA-binding</keyword>
<dbReference type="SUPFAM" id="SSF50249">
    <property type="entry name" value="Nucleic acid-binding proteins"/>
    <property type="match status" value="1"/>
</dbReference>
<protein>
    <submittedName>
        <fullName evidence="4">Plasmid-derived single-stranded DNA-binding protein</fullName>
    </submittedName>
</protein>
<evidence type="ECO:0000313" key="5">
    <source>
        <dbReference type="Proteomes" id="UP000515725"/>
    </source>
</evidence>
<dbReference type="PROSITE" id="PS50935">
    <property type="entry name" value="SSB"/>
    <property type="match status" value="1"/>
</dbReference>
<feature type="region of interest" description="Disordered" evidence="3">
    <location>
        <begin position="102"/>
        <end position="190"/>
    </location>
</feature>
<dbReference type="InterPro" id="IPR012340">
    <property type="entry name" value="NA-bd_OB-fold"/>
</dbReference>
<evidence type="ECO:0000313" key="4">
    <source>
        <dbReference type="EMBL" id="QMV32474.1"/>
    </source>
</evidence>
<dbReference type="Pfam" id="PF00436">
    <property type="entry name" value="SSB"/>
    <property type="match status" value="1"/>
</dbReference>
<dbReference type="InterPro" id="IPR000424">
    <property type="entry name" value="Primosome_PriB/ssb"/>
</dbReference>
<sequence>MQMIGLARLGADMEVRYTPNGDAVGNMSLAFNYGKKDTGGNRPTQWISASLWGERAEKLGTWLTKGRLILVHLDEPHIEVREHNGKTYHNLVARVAHLEFAGGNEGDERGGQQQRQSGGNGGGQSARGQHGDGGAAYRQASGSGPARQRAPQQREPRDNGFESGGGRGPDGFEDDVPFMSAQHHRLDHAF</sequence>
<dbReference type="EMBL" id="MT740727">
    <property type="protein sequence ID" value="QMV32474.1"/>
    <property type="molecule type" value="Genomic_DNA"/>
</dbReference>
<proteinExistence type="predicted"/>
<evidence type="ECO:0000256" key="2">
    <source>
        <dbReference type="PROSITE-ProRule" id="PRU00252"/>
    </source>
</evidence>
<dbReference type="CDD" id="cd04496">
    <property type="entry name" value="SSB_OBF"/>
    <property type="match status" value="1"/>
</dbReference>
<organism evidence="4 5">
    <name type="scientific">Ralstonia phage Alix</name>
    <dbReference type="NCBI Taxonomy" id="2759718"/>
    <lineage>
        <taxon>Viruses</taxon>
        <taxon>Duplodnaviria</taxon>
        <taxon>Heunggongvirae</taxon>
        <taxon>Uroviricota</taxon>
        <taxon>Caudoviricetes</taxon>
        <taxon>Gervaisevirus</taxon>
        <taxon>Gervaisevirus claudettte</taxon>
    </lineage>
</organism>
<name>A0A7G5B851_9CAUD</name>
<dbReference type="InterPro" id="IPR011344">
    <property type="entry name" value="ssDNA-bd"/>
</dbReference>
<dbReference type="Proteomes" id="UP000515725">
    <property type="component" value="Segment"/>
</dbReference>
<dbReference type="GO" id="GO:0006260">
    <property type="term" value="P:DNA replication"/>
    <property type="evidence" value="ECO:0007669"/>
    <property type="project" value="InterPro"/>
</dbReference>
<reference evidence="4 5" key="1">
    <citation type="submission" date="2020-07" db="EMBL/GenBank/DDBJ databases">
        <title>Ralstonia phages.</title>
        <authorList>
            <person name="Trotereau A."/>
            <person name="Boyer C."/>
            <person name="Torres-Barcelo C."/>
        </authorList>
    </citation>
    <scope>NUCLEOTIDE SEQUENCE [LARGE SCALE GENOMIC DNA]</scope>
</reference>